<reference evidence="2 3" key="1">
    <citation type="journal article" date="2014" name="PLoS Genet.">
        <title>Phylogenetically driven sequencing of extremely halophilic archaea reveals strategies for static and dynamic osmo-response.</title>
        <authorList>
            <person name="Becker E.A."/>
            <person name="Seitzer P.M."/>
            <person name="Tritt A."/>
            <person name="Larsen D."/>
            <person name="Krusor M."/>
            <person name="Yao A.I."/>
            <person name="Wu D."/>
            <person name="Madern D."/>
            <person name="Eisen J.A."/>
            <person name="Darling A.E."/>
            <person name="Facciotti M.T."/>
        </authorList>
    </citation>
    <scope>NUCLEOTIDE SEQUENCE [LARGE SCALE GENOMIC DNA]</scope>
    <source>
        <strain evidence="2 3">DSM 21995</strain>
    </source>
</reference>
<protein>
    <submittedName>
        <fullName evidence="2">Uncharacterized protein</fullName>
    </submittedName>
</protein>
<organism evidence="2 3">
    <name type="scientific">Halorubrum lipolyticum DSM 21995</name>
    <dbReference type="NCBI Taxonomy" id="1227482"/>
    <lineage>
        <taxon>Archaea</taxon>
        <taxon>Methanobacteriati</taxon>
        <taxon>Methanobacteriota</taxon>
        <taxon>Stenosarchaea group</taxon>
        <taxon>Halobacteria</taxon>
        <taxon>Halobacteriales</taxon>
        <taxon>Haloferacaceae</taxon>
        <taxon>Halorubrum</taxon>
    </lineage>
</organism>
<comment type="caution">
    <text evidence="2">The sequence shown here is derived from an EMBL/GenBank/DDBJ whole genome shotgun (WGS) entry which is preliminary data.</text>
</comment>
<proteinExistence type="predicted"/>
<name>M0NZP5_9EURY</name>
<dbReference type="Proteomes" id="UP000011650">
    <property type="component" value="Unassembled WGS sequence"/>
</dbReference>
<dbReference type="EMBL" id="AOJG01000008">
    <property type="protein sequence ID" value="EMA63301.1"/>
    <property type="molecule type" value="Genomic_DNA"/>
</dbReference>
<sequence>MAHEVPSEGSITVTVTDQIDPGESPESTAADSERKRYARVVILDSGWIKCTRTNGGQSAERDEAALDYYPPQAVRDIHAVGEDTAGR</sequence>
<evidence type="ECO:0000313" key="2">
    <source>
        <dbReference type="EMBL" id="EMA63301.1"/>
    </source>
</evidence>
<dbReference type="PATRIC" id="fig|1227482.3.peg.591"/>
<evidence type="ECO:0000313" key="3">
    <source>
        <dbReference type="Proteomes" id="UP000011650"/>
    </source>
</evidence>
<evidence type="ECO:0000256" key="1">
    <source>
        <dbReference type="SAM" id="MobiDB-lite"/>
    </source>
</evidence>
<accession>M0NZP5</accession>
<feature type="region of interest" description="Disordered" evidence="1">
    <location>
        <begin position="1"/>
        <end position="34"/>
    </location>
</feature>
<dbReference type="AlphaFoldDB" id="M0NZP5"/>
<gene>
    <name evidence="2" type="ORF">C469_02920</name>
</gene>
<keyword evidence="3" id="KW-1185">Reference proteome</keyword>